<dbReference type="GO" id="GO:0016405">
    <property type="term" value="F:CoA-ligase activity"/>
    <property type="evidence" value="ECO:0007669"/>
    <property type="project" value="TreeGrafter"/>
</dbReference>
<dbReference type="AlphaFoldDB" id="K5W2G4"/>
<reference evidence="3 4" key="1">
    <citation type="journal article" date="2012" name="BMC Genomics">
        <title>Comparative genomics of the white-rot fungi, Phanerochaete carnosa and P. chrysosporium, to elucidate the genetic basis of the distinct wood types they colonize.</title>
        <authorList>
            <person name="Suzuki H."/>
            <person name="MacDonald J."/>
            <person name="Syed K."/>
            <person name="Salamov A."/>
            <person name="Hori C."/>
            <person name="Aerts A."/>
            <person name="Henrissat B."/>
            <person name="Wiebenga A."/>
            <person name="vanKuyk P.A."/>
            <person name="Barry K."/>
            <person name="Lindquist E."/>
            <person name="LaButti K."/>
            <person name="Lapidus A."/>
            <person name="Lucas S."/>
            <person name="Coutinho P."/>
            <person name="Gong Y."/>
            <person name="Samejima M."/>
            <person name="Mahadevan R."/>
            <person name="Abou-Zaid M."/>
            <person name="de Vries R.P."/>
            <person name="Igarashi K."/>
            <person name="Yadav J.S."/>
            <person name="Grigoriev I.V."/>
            <person name="Master E.R."/>
        </authorList>
    </citation>
    <scope>NUCLEOTIDE SEQUENCE [LARGE SCALE GENOMIC DNA]</scope>
    <source>
        <strain evidence="3 4">HHB-10118-sp</strain>
    </source>
</reference>
<evidence type="ECO:0000256" key="1">
    <source>
        <dbReference type="ARBA" id="ARBA00006432"/>
    </source>
</evidence>
<keyword evidence="4" id="KW-1185">Reference proteome</keyword>
<dbReference type="KEGG" id="pco:PHACADRAFT_99243"/>
<dbReference type="STRING" id="650164.K5W2G4"/>
<dbReference type="InterPro" id="IPR045851">
    <property type="entry name" value="AMP-bd_C_sf"/>
</dbReference>
<sequence>MGWQLPNSEMCVVDDNDEDVAIETQEELWFRSHSDMKGYANNPKATAETITPDDWLKVGDMAVLDKDGFLSVTDRKELIKYKGFQATPAELKDIISSHRGAGDCAVIGVYEKN</sequence>
<evidence type="ECO:0000313" key="3">
    <source>
        <dbReference type="EMBL" id="EKM53104.1"/>
    </source>
</evidence>
<dbReference type="HOGENOM" id="CLU_2134397_0_0_1"/>
<dbReference type="PANTHER" id="PTHR24096">
    <property type="entry name" value="LONG-CHAIN-FATTY-ACID--COA LIGASE"/>
    <property type="match status" value="1"/>
</dbReference>
<accession>K5W2G4</accession>
<dbReference type="PANTHER" id="PTHR24096:SF149">
    <property type="entry name" value="AMP-BINDING DOMAIN-CONTAINING PROTEIN-RELATED"/>
    <property type="match status" value="1"/>
</dbReference>
<dbReference type="Gene3D" id="3.30.300.30">
    <property type="match status" value="1"/>
</dbReference>
<gene>
    <name evidence="3" type="ORF">PHACADRAFT_99243</name>
</gene>
<evidence type="ECO:0000313" key="4">
    <source>
        <dbReference type="Proteomes" id="UP000008370"/>
    </source>
</evidence>
<dbReference type="EMBL" id="JH930474">
    <property type="protein sequence ID" value="EKM53104.1"/>
    <property type="molecule type" value="Genomic_DNA"/>
</dbReference>
<dbReference type="GeneID" id="18921047"/>
<dbReference type="OrthoDB" id="1898221at2759"/>
<comment type="similarity">
    <text evidence="1">Belongs to the ATP-dependent AMP-binding enzyme family.</text>
</comment>
<dbReference type="RefSeq" id="XP_007397806.1">
    <property type="nucleotide sequence ID" value="XM_007397744.1"/>
</dbReference>
<organism evidence="3 4">
    <name type="scientific">Phanerochaete carnosa (strain HHB-10118-sp)</name>
    <name type="common">White-rot fungus</name>
    <name type="synonym">Peniophora carnosa</name>
    <dbReference type="NCBI Taxonomy" id="650164"/>
    <lineage>
        <taxon>Eukaryota</taxon>
        <taxon>Fungi</taxon>
        <taxon>Dikarya</taxon>
        <taxon>Basidiomycota</taxon>
        <taxon>Agaricomycotina</taxon>
        <taxon>Agaricomycetes</taxon>
        <taxon>Polyporales</taxon>
        <taxon>Phanerochaetaceae</taxon>
        <taxon>Phanerochaete</taxon>
    </lineage>
</organism>
<proteinExistence type="inferred from homology"/>
<protein>
    <submittedName>
        <fullName evidence="3">Uncharacterized protein</fullName>
    </submittedName>
</protein>
<dbReference type="InParanoid" id="K5W2G4"/>
<dbReference type="SUPFAM" id="SSF56801">
    <property type="entry name" value="Acetyl-CoA synthetase-like"/>
    <property type="match status" value="1"/>
</dbReference>
<dbReference type="Gene3D" id="3.40.50.12780">
    <property type="entry name" value="N-terminal domain of ligase-like"/>
    <property type="match status" value="1"/>
</dbReference>
<dbReference type="Proteomes" id="UP000008370">
    <property type="component" value="Unassembled WGS sequence"/>
</dbReference>
<keyword evidence="2" id="KW-0436">Ligase</keyword>
<name>K5W2G4_PHACS</name>
<evidence type="ECO:0000256" key="2">
    <source>
        <dbReference type="ARBA" id="ARBA00022598"/>
    </source>
</evidence>
<dbReference type="InterPro" id="IPR042099">
    <property type="entry name" value="ANL_N_sf"/>
</dbReference>